<dbReference type="STRING" id="595528.A0A0D2WV82"/>
<protein>
    <submittedName>
        <fullName evidence="10">Spinster like protein</fullName>
    </submittedName>
</protein>
<dbReference type="InterPro" id="IPR036259">
    <property type="entry name" value="MFS_trans_sf"/>
</dbReference>
<dbReference type="PANTHER" id="PTHR23505">
    <property type="entry name" value="SPINSTER"/>
    <property type="match status" value="1"/>
</dbReference>
<keyword evidence="3 8" id="KW-0812">Transmembrane</keyword>
<feature type="transmembrane region" description="Helical" evidence="8">
    <location>
        <begin position="81"/>
        <end position="98"/>
    </location>
</feature>
<dbReference type="SUPFAM" id="SSF103473">
    <property type="entry name" value="MFS general substrate transporter"/>
    <property type="match status" value="1"/>
</dbReference>
<dbReference type="InParanoid" id="A0A0D2WV82"/>
<feature type="transmembrane region" description="Helical" evidence="8">
    <location>
        <begin position="12"/>
        <end position="34"/>
    </location>
</feature>
<feature type="transmembrane region" description="Helical" evidence="8">
    <location>
        <begin position="409"/>
        <end position="427"/>
    </location>
</feature>
<feature type="region of interest" description="Disordered" evidence="7">
    <location>
        <begin position="463"/>
        <end position="527"/>
    </location>
</feature>
<feature type="transmembrane region" description="Helical" evidence="8">
    <location>
        <begin position="304"/>
        <end position="325"/>
    </location>
</feature>
<feature type="transmembrane region" description="Helical" evidence="8">
    <location>
        <begin position="104"/>
        <end position="129"/>
    </location>
</feature>
<name>A0A0D2WV82_CAPO3</name>
<proteinExistence type="inferred from homology"/>
<evidence type="ECO:0000256" key="4">
    <source>
        <dbReference type="ARBA" id="ARBA00022989"/>
    </source>
</evidence>
<comment type="subcellular location">
    <subcellularLocation>
        <location evidence="1">Membrane</location>
        <topology evidence="1">Multi-pass membrane protein</topology>
    </subcellularLocation>
</comment>
<dbReference type="CDD" id="cd17328">
    <property type="entry name" value="MFS_spinster_like"/>
    <property type="match status" value="1"/>
</dbReference>
<evidence type="ECO:0000256" key="1">
    <source>
        <dbReference type="ARBA" id="ARBA00004141"/>
    </source>
</evidence>
<keyword evidence="5 8" id="KW-0472">Membrane</keyword>
<dbReference type="InterPro" id="IPR020846">
    <property type="entry name" value="MFS_dom"/>
</dbReference>
<accession>A0A0D2WV82</accession>
<feature type="transmembrane region" description="Helical" evidence="8">
    <location>
        <begin position="269"/>
        <end position="292"/>
    </location>
</feature>
<evidence type="ECO:0000256" key="3">
    <source>
        <dbReference type="ARBA" id="ARBA00022692"/>
    </source>
</evidence>
<evidence type="ECO:0000313" key="10">
    <source>
        <dbReference type="EMBL" id="KJE96038.1"/>
    </source>
</evidence>
<gene>
    <name evidence="10" type="ORF">CAOG_006412</name>
</gene>
<evidence type="ECO:0000256" key="7">
    <source>
        <dbReference type="SAM" id="MobiDB-lite"/>
    </source>
</evidence>
<feature type="transmembrane region" description="Helical" evidence="8">
    <location>
        <begin position="54"/>
        <end position="74"/>
    </location>
</feature>
<keyword evidence="11" id="KW-1185">Reference proteome</keyword>
<dbReference type="InterPro" id="IPR011701">
    <property type="entry name" value="MFS"/>
</dbReference>
<dbReference type="eggNOG" id="KOG1330">
    <property type="taxonomic scope" value="Eukaryota"/>
</dbReference>
<feature type="transmembrane region" description="Helical" evidence="8">
    <location>
        <begin position="141"/>
        <end position="160"/>
    </location>
</feature>
<dbReference type="FunCoup" id="A0A0D2WV82">
    <property type="interactions" value="1"/>
</dbReference>
<reference evidence="11" key="1">
    <citation type="submission" date="2011-02" db="EMBL/GenBank/DDBJ databases">
        <title>The Genome Sequence of Capsaspora owczarzaki ATCC 30864.</title>
        <authorList>
            <person name="Russ C."/>
            <person name="Cuomo C."/>
            <person name="Burger G."/>
            <person name="Gray M.W."/>
            <person name="Holland P.W.H."/>
            <person name="King N."/>
            <person name="Lang F.B.F."/>
            <person name="Roger A.J."/>
            <person name="Ruiz-Trillo I."/>
            <person name="Young S.K."/>
            <person name="Zeng Q."/>
            <person name="Gargeya S."/>
            <person name="Alvarado L."/>
            <person name="Berlin A."/>
            <person name="Chapman S.B."/>
            <person name="Chen Z."/>
            <person name="Freedman E."/>
            <person name="Gellesch M."/>
            <person name="Goldberg J."/>
            <person name="Griggs A."/>
            <person name="Gujja S."/>
            <person name="Heilman E."/>
            <person name="Heiman D."/>
            <person name="Howarth C."/>
            <person name="Mehta T."/>
            <person name="Neiman D."/>
            <person name="Pearson M."/>
            <person name="Roberts A."/>
            <person name="Saif S."/>
            <person name="Shea T."/>
            <person name="Shenoy N."/>
            <person name="Sisk P."/>
            <person name="Stolte C."/>
            <person name="Sykes S."/>
            <person name="White J."/>
            <person name="Yandava C."/>
            <person name="Haas B."/>
            <person name="Nusbaum C."/>
            <person name="Birren B."/>
        </authorList>
    </citation>
    <scope>NUCLEOTIDE SEQUENCE</scope>
    <source>
        <strain evidence="11">ATCC 30864</strain>
    </source>
</reference>
<keyword evidence="4 8" id="KW-1133">Transmembrane helix</keyword>
<dbReference type="Gene3D" id="1.20.1250.20">
    <property type="entry name" value="MFS general substrate transporter like domains"/>
    <property type="match status" value="1"/>
</dbReference>
<dbReference type="EMBL" id="KE346370">
    <property type="protein sequence ID" value="KJE96038.1"/>
    <property type="molecule type" value="Genomic_DNA"/>
</dbReference>
<dbReference type="AlphaFoldDB" id="A0A0D2WV82"/>
<evidence type="ECO:0000256" key="5">
    <source>
        <dbReference type="ARBA" id="ARBA00023136"/>
    </source>
</evidence>
<dbReference type="Pfam" id="PF07690">
    <property type="entry name" value="MFS_1"/>
    <property type="match status" value="1"/>
</dbReference>
<comment type="similarity">
    <text evidence="6">Belongs to the major facilitator superfamily. Spinster (TC 2.A.1.49) family.</text>
</comment>
<evidence type="ECO:0000259" key="9">
    <source>
        <dbReference type="PROSITE" id="PS50850"/>
    </source>
</evidence>
<feature type="transmembrane region" description="Helical" evidence="8">
    <location>
        <begin position="172"/>
        <end position="192"/>
    </location>
</feature>
<dbReference type="PANTHER" id="PTHR23505:SF79">
    <property type="entry name" value="PROTEIN SPINSTER"/>
    <property type="match status" value="1"/>
</dbReference>
<feature type="transmembrane region" description="Helical" evidence="8">
    <location>
        <begin position="369"/>
        <end position="389"/>
    </location>
</feature>
<dbReference type="PROSITE" id="PS50850">
    <property type="entry name" value="MFS"/>
    <property type="match status" value="1"/>
</dbReference>
<organism evidence="10 11">
    <name type="scientific">Capsaspora owczarzaki (strain ATCC 30864)</name>
    <dbReference type="NCBI Taxonomy" id="595528"/>
    <lineage>
        <taxon>Eukaryota</taxon>
        <taxon>Filasterea</taxon>
        <taxon>Capsaspora</taxon>
    </lineage>
</organism>
<feature type="compositionally biased region" description="Polar residues" evidence="7">
    <location>
        <begin position="466"/>
        <end position="486"/>
    </location>
</feature>
<dbReference type="InterPro" id="IPR044770">
    <property type="entry name" value="MFS_spinster-like"/>
</dbReference>
<dbReference type="Proteomes" id="UP000008743">
    <property type="component" value="Unassembled WGS sequence"/>
</dbReference>
<evidence type="ECO:0000256" key="6">
    <source>
        <dbReference type="ARBA" id="ARBA00024338"/>
    </source>
</evidence>
<evidence type="ECO:0000256" key="2">
    <source>
        <dbReference type="ARBA" id="ARBA00022448"/>
    </source>
</evidence>
<evidence type="ECO:0000313" key="11">
    <source>
        <dbReference type="Proteomes" id="UP000008743"/>
    </source>
</evidence>
<dbReference type="GO" id="GO:0022857">
    <property type="term" value="F:transmembrane transporter activity"/>
    <property type="evidence" value="ECO:0007669"/>
    <property type="project" value="InterPro"/>
</dbReference>
<dbReference type="OrthoDB" id="6770063at2759"/>
<dbReference type="PhylomeDB" id="A0A0D2WV82"/>
<sequence length="527" mass="57031">MVLCKLGTVGSVLILFGINLINYIDRYTVAAVVADIQNSTTSGFDDDISDASAALLQTLFIVTYMVASPIFGYFGDRISRTLLLMIGILIWSAATFASSFAPNFILLCFFRSLVGIGEASYATISPTLIADLYDEKTRTTVLAYYYVAIPVGSALGFILGGQFASAFGSWRWAFRITPAFGVILALAQYLFIAEPQRGASDGLVVHNEHHSIRAVFQDWKKIVKIHSFTWSTIGFTAVTFAAGGLAFWAPTFVWKITSSSGDPWSKDKSSFVFGAITCATGLMGTIAGAMLTRRLRVTRGDAEAIVCAVGLLVSVPLVTAALFLVDTSLDAMWVLLFFGECMLFLNWAPVAAILLSVSPPQLRSSAEGFQNLVSHMFGDAFSPLLIGAISDVISDKYNYDNMSGTPLKYSLQMCSVCILIGAVTFWWSARTLQADREAVVLALPSATGYAPLITDRDIPEVDPASKQANYGTAEGQSPLNASTSSLDPVARAYHYQSDVQTTRRSINREDDDNDESTDAAPLLNGKR</sequence>
<feature type="transmembrane region" description="Helical" evidence="8">
    <location>
        <begin position="331"/>
        <end position="357"/>
    </location>
</feature>
<evidence type="ECO:0000256" key="8">
    <source>
        <dbReference type="SAM" id="Phobius"/>
    </source>
</evidence>
<keyword evidence="2" id="KW-0813">Transport</keyword>
<dbReference type="RefSeq" id="XP_004345161.2">
    <property type="nucleotide sequence ID" value="XM_004345111.2"/>
</dbReference>
<dbReference type="GO" id="GO:0016020">
    <property type="term" value="C:membrane"/>
    <property type="evidence" value="ECO:0007669"/>
    <property type="project" value="UniProtKB-SubCell"/>
</dbReference>
<feature type="transmembrane region" description="Helical" evidence="8">
    <location>
        <begin position="228"/>
        <end position="249"/>
    </location>
</feature>
<feature type="domain" description="Major facilitator superfamily (MFS) profile" evidence="9">
    <location>
        <begin position="11"/>
        <end position="433"/>
    </location>
</feature>